<proteinExistence type="predicted"/>
<evidence type="ECO:0000256" key="1">
    <source>
        <dbReference type="SAM" id="MobiDB-lite"/>
    </source>
</evidence>
<feature type="compositionally biased region" description="Polar residues" evidence="1">
    <location>
        <begin position="450"/>
        <end position="461"/>
    </location>
</feature>
<dbReference type="GeneID" id="31007911"/>
<dbReference type="InterPro" id="IPR013087">
    <property type="entry name" value="Znf_C2H2_type"/>
</dbReference>
<dbReference type="PROSITE" id="PS00028">
    <property type="entry name" value="ZINC_FINGER_C2H2_1"/>
    <property type="match status" value="1"/>
</dbReference>
<name>A0A225ANS7_TALAT</name>
<keyword evidence="4" id="KW-1185">Reference proteome</keyword>
<dbReference type="PANTHER" id="PTHR35391">
    <property type="entry name" value="C2H2-TYPE DOMAIN-CONTAINING PROTEIN-RELATED"/>
    <property type="match status" value="1"/>
</dbReference>
<dbReference type="AlphaFoldDB" id="A0A225ANS7"/>
<feature type="compositionally biased region" description="Basic and acidic residues" evidence="1">
    <location>
        <begin position="391"/>
        <end position="411"/>
    </location>
</feature>
<dbReference type="OrthoDB" id="6133115at2759"/>
<feature type="region of interest" description="Disordered" evidence="1">
    <location>
        <begin position="319"/>
        <end position="461"/>
    </location>
</feature>
<dbReference type="EMBL" id="LFMY01000014">
    <property type="protein sequence ID" value="OKL56606.1"/>
    <property type="molecule type" value="Genomic_DNA"/>
</dbReference>
<evidence type="ECO:0000313" key="4">
    <source>
        <dbReference type="Proteomes" id="UP000214365"/>
    </source>
</evidence>
<comment type="caution">
    <text evidence="3">The sequence shown here is derived from an EMBL/GenBank/DDBJ whole genome shotgun (WGS) entry which is preliminary data.</text>
</comment>
<sequence>MPLTALSGHHAMQRPHLLNPCTPDCMNDRKSLPEGILRSLSMLTNSRAITEPQYPLPSDIGNRYKYADITLARKLGKLNLYNRLRLKDSANGSEPGNPIETHARVSGFNSVVTFEESGGQVHVPIPLHHADYWSPSNSSRITRQIESSAPWQVHLEAPFKCSLCKKIVTLRGQEAWMIHVYADLKAYVCIHPSCKQSFEYFHLWADHVLTYHFPELKRYCVYCNGEILSTPGISTRNAFVEHLVYNHWNTLSDTERTAAVLNTERFVFAPFDSDCGICRRSNWKTWYDFAAHVARHLEEISLAALSDIPYPLNNISEMKTEKIRSRHSKKNLQSKPKEKDEPTKSMRAEKQVISLEERAESDESDQEDPDYVKIGLEPPDTLSPSIKKPHRDSLRLRKVRDNSITKAKESIGEQSESLEVPGHGKLTITGSSEAHVKFKSKDRRHIYQRSGKSPSKSNTINLRQQLSPQYSNEDVQQTHAIDLPNSHYYPYHFQHGQQNLGVQGYENYRYAGAVVPQNYYMNNYYPYVQGVYDQKSGYHSPMNGEHAFSGQIHQCECPTCAMSEDYA</sequence>
<dbReference type="Pfam" id="PF26082">
    <property type="entry name" value="zf-C2H2_AcuF"/>
    <property type="match status" value="1"/>
</dbReference>
<accession>A0A225ANS7</accession>
<evidence type="ECO:0000259" key="2">
    <source>
        <dbReference type="PROSITE" id="PS00028"/>
    </source>
</evidence>
<protein>
    <recommendedName>
        <fullName evidence="2">C2H2-type domain-containing protein</fullName>
    </recommendedName>
</protein>
<dbReference type="InterPro" id="IPR058925">
    <property type="entry name" value="zf-C2H2_AcuF"/>
</dbReference>
<gene>
    <name evidence="3" type="ORF">UA08_08155</name>
</gene>
<feature type="compositionally biased region" description="Acidic residues" evidence="1">
    <location>
        <begin position="359"/>
        <end position="369"/>
    </location>
</feature>
<dbReference type="RefSeq" id="XP_020116727.1">
    <property type="nucleotide sequence ID" value="XM_020263048.1"/>
</dbReference>
<dbReference type="PANTHER" id="PTHR35391:SF7">
    <property type="entry name" value="C2H2-TYPE DOMAIN-CONTAINING PROTEIN"/>
    <property type="match status" value="1"/>
</dbReference>
<organism evidence="3 4">
    <name type="scientific">Talaromyces atroroseus</name>
    <dbReference type="NCBI Taxonomy" id="1441469"/>
    <lineage>
        <taxon>Eukaryota</taxon>
        <taxon>Fungi</taxon>
        <taxon>Dikarya</taxon>
        <taxon>Ascomycota</taxon>
        <taxon>Pezizomycotina</taxon>
        <taxon>Eurotiomycetes</taxon>
        <taxon>Eurotiomycetidae</taxon>
        <taxon>Eurotiales</taxon>
        <taxon>Trichocomaceae</taxon>
        <taxon>Talaromyces</taxon>
        <taxon>Talaromyces sect. Trachyspermi</taxon>
    </lineage>
</organism>
<feature type="compositionally biased region" description="Basic residues" evidence="1">
    <location>
        <begin position="437"/>
        <end position="447"/>
    </location>
</feature>
<reference evidence="3 4" key="1">
    <citation type="submission" date="2015-06" db="EMBL/GenBank/DDBJ databases">
        <title>Talaromyces atroroseus IBT 11181 draft genome.</title>
        <authorList>
            <person name="Rasmussen K.B."/>
            <person name="Rasmussen S."/>
            <person name="Petersen B."/>
            <person name="Sicheritz-Ponten T."/>
            <person name="Mortensen U.H."/>
            <person name="Thrane U."/>
        </authorList>
    </citation>
    <scope>NUCLEOTIDE SEQUENCE [LARGE SCALE GENOMIC DNA]</scope>
    <source>
        <strain evidence="3 4">IBT 11181</strain>
    </source>
</reference>
<dbReference type="STRING" id="1441469.A0A225ANS7"/>
<feature type="domain" description="C2H2-type" evidence="2">
    <location>
        <begin position="189"/>
        <end position="212"/>
    </location>
</feature>
<dbReference type="Proteomes" id="UP000214365">
    <property type="component" value="Unassembled WGS sequence"/>
</dbReference>
<feature type="compositionally biased region" description="Basic and acidic residues" evidence="1">
    <location>
        <begin position="335"/>
        <end position="358"/>
    </location>
</feature>
<evidence type="ECO:0000313" key="3">
    <source>
        <dbReference type="EMBL" id="OKL56606.1"/>
    </source>
</evidence>